<protein>
    <recommendedName>
        <fullName evidence="7">S-layer homology domain-containing protein</fullName>
    </recommendedName>
</protein>
<dbReference type="SUPFAM" id="SSF50370">
    <property type="entry name" value="Ricin B-like lectins"/>
    <property type="match status" value="3"/>
</dbReference>
<dbReference type="Pfam" id="PF22815">
    <property type="entry name" value="CatAgl_D1"/>
    <property type="match status" value="1"/>
</dbReference>
<dbReference type="Proteomes" id="UP000282076">
    <property type="component" value="Unassembled WGS sequence"/>
</dbReference>
<dbReference type="InterPro" id="IPR033801">
    <property type="entry name" value="CBM6-CBM35-CBM36-like_1"/>
</dbReference>
<feature type="domain" description="SLH" evidence="4">
    <location>
        <begin position="1923"/>
        <end position="1983"/>
    </location>
</feature>
<dbReference type="InterPro" id="IPR012334">
    <property type="entry name" value="Pectin_lyas_fold"/>
</dbReference>
<gene>
    <name evidence="5" type="ORF">D7Z26_14825</name>
</gene>
<dbReference type="SMART" id="SM00710">
    <property type="entry name" value="PbH1"/>
    <property type="match status" value="8"/>
</dbReference>
<evidence type="ECO:0000256" key="1">
    <source>
        <dbReference type="SAM" id="MobiDB-lite"/>
    </source>
</evidence>
<comment type="caution">
    <text evidence="5">The sequence shown here is derived from an EMBL/GenBank/DDBJ whole genome shotgun (WGS) entry which is preliminary data.</text>
</comment>
<dbReference type="SUPFAM" id="SSF49785">
    <property type="entry name" value="Galactose-binding domain-like"/>
    <property type="match status" value="1"/>
</dbReference>
<dbReference type="InterPro" id="IPR011050">
    <property type="entry name" value="Pectin_lyase_fold/virulence"/>
</dbReference>
<dbReference type="InterPro" id="IPR006626">
    <property type="entry name" value="PbH1"/>
</dbReference>
<dbReference type="PANTHER" id="PTHR43308:SF5">
    <property type="entry name" value="S-LAYER PROTEIN _ PEPTIDOGLYCAN ENDO-BETA-N-ACETYLGLUCOSAMINIDASE"/>
    <property type="match status" value="1"/>
</dbReference>
<dbReference type="RefSeq" id="WP_120977755.1">
    <property type="nucleotide sequence ID" value="NZ_RBZM01000006.1"/>
</dbReference>
<evidence type="ECO:0000313" key="6">
    <source>
        <dbReference type="Proteomes" id="UP000282076"/>
    </source>
</evidence>
<dbReference type="EMBL" id="RBZM01000006">
    <property type="protein sequence ID" value="RKP53012.1"/>
    <property type="molecule type" value="Genomic_DNA"/>
</dbReference>
<dbReference type="CDD" id="cd14490">
    <property type="entry name" value="CBM6-CBM35-CBM36_like_1"/>
    <property type="match status" value="1"/>
</dbReference>
<evidence type="ECO:0008006" key="7">
    <source>
        <dbReference type="Google" id="ProtNLM"/>
    </source>
</evidence>
<proteinExistence type="predicted"/>
<dbReference type="Gene3D" id="2.160.20.10">
    <property type="entry name" value="Single-stranded right-handed beta-helix, Pectin lyase-like"/>
    <property type="match status" value="1"/>
</dbReference>
<dbReference type="InterPro" id="IPR001119">
    <property type="entry name" value="SLH_dom"/>
</dbReference>
<dbReference type="InterPro" id="IPR005084">
    <property type="entry name" value="CBM6"/>
</dbReference>
<feature type="region of interest" description="Disordered" evidence="1">
    <location>
        <begin position="1710"/>
        <end position="1729"/>
    </location>
</feature>
<dbReference type="InterPro" id="IPR008979">
    <property type="entry name" value="Galactose-bd-like_sf"/>
</dbReference>
<feature type="chain" id="PRO_5019715782" description="S-layer homology domain-containing protein" evidence="2">
    <location>
        <begin position="26"/>
        <end position="2113"/>
    </location>
</feature>
<dbReference type="GO" id="GO:0030246">
    <property type="term" value="F:carbohydrate binding"/>
    <property type="evidence" value="ECO:0007669"/>
    <property type="project" value="InterPro"/>
</dbReference>
<feature type="domain" description="SLH" evidence="4">
    <location>
        <begin position="2051"/>
        <end position="2113"/>
    </location>
</feature>
<dbReference type="PROSITE" id="PS51175">
    <property type="entry name" value="CBM6"/>
    <property type="match status" value="1"/>
</dbReference>
<evidence type="ECO:0000259" key="3">
    <source>
        <dbReference type="PROSITE" id="PS51175"/>
    </source>
</evidence>
<organism evidence="5 6">
    <name type="scientific">Cohnella endophytica</name>
    <dbReference type="NCBI Taxonomy" id="2419778"/>
    <lineage>
        <taxon>Bacteria</taxon>
        <taxon>Bacillati</taxon>
        <taxon>Bacillota</taxon>
        <taxon>Bacilli</taxon>
        <taxon>Bacillales</taxon>
        <taxon>Paenibacillaceae</taxon>
        <taxon>Cohnella</taxon>
    </lineage>
</organism>
<feature type="domain" description="SLH" evidence="4">
    <location>
        <begin position="1984"/>
        <end position="2047"/>
    </location>
</feature>
<accession>A0A494XT65</accession>
<sequence length="2113" mass="228405">MRSLKRFVMLFVALLLAIPPLSARADGVSGGNNGDAYIRIKNTWQGYYLFEDSEGKVRYGFPAISDPRAQWSIEDVAGGHKRFKNRVTGHYLNSQSVTDALITQALESSADPAAGSDTWDVSGAPGKPGELNIISTRNNTWIVNFQIQNGYAQGNGWAQKDWGSATWMFEAAEDIDPVRIVNPWNGGYLYEETGEVKYGEAALNDMASQWFVEDKGGYKTFRNRATGHYLNSQDITEETITHPIGISAIGSDWTSDLWSIEVSADGVNIVSSRDTAWVVNIQGTGNGPDGIVRANGWAQKNWGSAVWSLEPAADSMPKRIKNQWKGTYLYEDNGQVKYGDPVYTDKSSQWILVDTAQGMLIRNLATGNFVTSTDYSGATPLSTIQTPDTNAVWKQENAKTGQGAEIEGYITLRSSVDAGSFINVQNQDGYAQGNNWAQATWGSAQWQLEDPAPPKVPVIPYIRIKNNWLQLYLYEDDNGTVRYGNALSSDQYAQWLVEDVDGVKRIKNRATGHYLNDEGVQGERDALKAGALADASTSGDWQIETYQGYKLISKSGDTSGKYVSVENKLKYAQYNVVPKDWGSPKWEFVTVADTAPIPAYFRLLNGYRENAYLYEDANGIVKYGPSVADDDSYVWSLQQGEQGMRLANRSTGHFISNQNINNPAHADDPHLDPLQALDIDPTWGSVQWTVTDVEGTNKKVFSNNWNNNWKNNTGDTQAAVIHVEDGKGYAQASNIPADWGTAQWILEAMPAPPVELPTGYIRIKNKASGQFLYENGNHVVLYGTPAANNAASHWQIATENGKQRIVNRATGNFISIEHLKSYLETTTTPSATNTRAQWTIEKGAEAGTYLIRSEATGYEDNYIHTEDSQGYAQYELRSIESRGVQWQFESAQEEAITVPTDNGPVNSVTPALPENNYVRITDPSSGKVLVERANNVVLEAPSSANETSSQWLPQDYNGRKRFVNRLTGKLLILDGSGKATVSSDGAALQAQWKVEDYAGYQLLGNASVAAGYLIIGGAGASVSSTVASSDDEAHWLLKAVQGDVVYEAKQTFMTGGVSANSGYATGFAAEHASLLFSVNADNANAYDTIIRYRNATGKTKTLSLYVNGVKQSGALGFSATESGRSELEVSLSLRAGMNTIGLQYDSGDSGQVGIDAIVVRSSVSKVYRGATVPFTTYEAEHGATNGTKLADDRTFKTFSSEASGREAVRLDATGQYVAFKTTKQANALVVRYSIPDSSDGKGKDETLSLYVNGVSRGKINLSSKYSWVYGKYPWSNNPLDGDAHRFFDESRLLIGDVPAGATVRLQKDSDDTASYYVVDLVELEQAPDAYEMPAGYLSVTDQAFGATANDDSDDTVAFNAAIAAAKQQGAAGVWIPAGKFNLSTPLSIDNVTIRGAGMWRTELHGAGFLVKGSNTRVFDLYMDVGVTARHDELREAAFDGTFGTGSIIQNVWIEHAKAGIWSMRSDEGVSTDGLYVGGVRIRDTYADGINFSTGTKNSMIEQTHIRNSGDDSIALWSQKPDGVSDNDSRTSGNTVRFNTIQLPWLADNIAIFGGRNNKVQDNLISDTVGFGAGIAISTRFNPVAFDGTTIIERNTLLRTGGREPNWGQDFGAIWIFTGDKPIDADIQIRDITALDSTYQGLYINGPYAIGNTNHKVKIHNYVIDGTGTWGVHVNNSVTGSVEVDNLIVRNTKVGPLFNAMGSAFELRPASVSPGSSGDSVEGGASVEPSNRDASLKEAIAAGKQVIIIDLDATKGDVEAKFTLEALKAAGAAQPNAVIVIKSGKLSYSLPANIMDILQEAGYGQGLAADATLTVKLISVTDAVASDIKEKATASGFRISGQPVTFELALESGGTSIPIHQFGKHFITRSFIVDEAIDGLRSSVVVYDPATGRFRTVPALFSKVDGHTVVTVKSATNSIYAVAVSDYSFGDIAKHWASDDITLLANKRIVSGVSANAFAPNRNISRAEFATLVVRALGLDTTSGAKTAFTDVKSTAWYASYVETAARYGIIRGMTDGTFHPEKEVTRAEMAVMLAQAMQVAQAQAANSGSAVSFSRDNGKIADWARSSVEAVVRAGIMTGKSADTFAPQDLATRAEAAVTLKRLLQAVGFLDKN</sequence>
<dbReference type="PROSITE" id="PS51272">
    <property type="entry name" value="SLH"/>
    <property type="match status" value="3"/>
</dbReference>
<feature type="signal peptide" evidence="2">
    <location>
        <begin position="1"/>
        <end position="25"/>
    </location>
</feature>
<reference evidence="5 6" key="1">
    <citation type="submission" date="2018-10" db="EMBL/GenBank/DDBJ databases">
        <title>Cohnella sp. M2MS4P-1, whole genome shotgun sequence.</title>
        <authorList>
            <person name="Tuo L."/>
        </authorList>
    </citation>
    <scope>NUCLEOTIDE SEQUENCE [LARGE SCALE GENOMIC DNA]</scope>
    <source>
        <strain evidence="5 6">M2MS4P-1</strain>
    </source>
</reference>
<dbReference type="PANTHER" id="PTHR43308">
    <property type="entry name" value="OUTER MEMBRANE PROTEIN ALPHA-RELATED"/>
    <property type="match status" value="1"/>
</dbReference>
<dbReference type="OrthoDB" id="197688at2"/>
<feature type="domain" description="CBM6" evidence="3">
    <location>
        <begin position="1029"/>
        <end position="1160"/>
    </location>
</feature>
<dbReference type="InterPro" id="IPR055149">
    <property type="entry name" value="Agl_cat_D2"/>
</dbReference>
<dbReference type="SUPFAM" id="SSF51126">
    <property type="entry name" value="Pectin lyase-like"/>
    <property type="match status" value="1"/>
</dbReference>
<dbReference type="Gene3D" id="2.80.10.50">
    <property type="match status" value="7"/>
</dbReference>
<dbReference type="InterPro" id="IPR051465">
    <property type="entry name" value="Cell_Envelope_Struct_Comp"/>
</dbReference>
<dbReference type="InterPro" id="IPR035992">
    <property type="entry name" value="Ricin_B-like_lectins"/>
</dbReference>
<dbReference type="CDD" id="cd23432">
    <property type="entry name" value="beta-trefoil_Ricin_EndoBetaGal-like"/>
    <property type="match status" value="7"/>
</dbReference>
<evidence type="ECO:0000256" key="2">
    <source>
        <dbReference type="SAM" id="SignalP"/>
    </source>
</evidence>
<name>A0A494XT65_9BACL</name>
<dbReference type="Gene3D" id="2.60.120.260">
    <property type="entry name" value="Galactose-binding domain-like"/>
    <property type="match status" value="2"/>
</dbReference>
<evidence type="ECO:0000313" key="5">
    <source>
        <dbReference type="EMBL" id="RKP53012.1"/>
    </source>
</evidence>
<keyword evidence="2" id="KW-0732">Signal</keyword>
<dbReference type="Pfam" id="PF00395">
    <property type="entry name" value="SLH"/>
    <property type="match status" value="3"/>
</dbReference>
<evidence type="ECO:0000259" key="4">
    <source>
        <dbReference type="PROSITE" id="PS51272"/>
    </source>
</evidence>
<dbReference type="Pfam" id="PF22816">
    <property type="entry name" value="CatAgl_D2"/>
    <property type="match status" value="1"/>
</dbReference>
<keyword evidence="6" id="KW-1185">Reference proteome</keyword>